<dbReference type="AlphaFoldDB" id="A0A0K2SN84"/>
<name>A0A0K2SN84_LIMPI</name>
<dbReference type="NCBIfam" id="NF003740">
    <property type="entry name" value="PRK05337.1"/>
    <property type="match status" value="1"/>
</dbReference>
<feature type="domain" description="Glycoside hydrolase family 3 N-terminal" evidence="4">
    <location>
        <begin position="12"/>
        <end position="337"/>
    </location>
</feature>
<dbReference type="Gene3D" id="3.40.50.1700">
    <property type="entry name" value="Glycoside hydrolase family 3 C-terminal domain"/>
    <property type="match status" value="1"/>
</dbReference>
<dbReference type="Proteomes" id="UP000065807">
    <property type="component" value="Chromosome"/>
</dbReference>
<evidence type="ECO:0000259" key="4">
    <source>
        <dbReference type="Pfam" id="PF00933"/>
    </source>
</evidence>
<dbReference type="GO" id="GO:0004553">
    <property type="term" value="F:hydrolase activity, hydrolyzing O-glycosyl compounds"/>
    <property type="evidence" value="ECO:0007669"/>
    <property type="project" value="InterPro"/>
</dbReference>
<evidence type="ECO:0000256" key="1">
    <source>
        <dbReference type="ARBA" id="ARBA00005336"/>
    </source>
</evidence>
<dbReference type="PATRIC" id="fig|1555112.3.peg.2487"/>
<gene>
    <name evidence="5" type="ORF">LIP_2438</name>
</gene>
<dbReference type="RefSeq" id="WP_068138404.1">
    <property type="nucleotide sequence ID" value="NZ_AP014924.1"/>
</dbReference>
<keyword evidence="2" id="KW-0378">Hydrolase</keyword>
<dbReference type="PANTHER" id="PTHR30480">
    <property type="entry name" value="BETA-HEXOSAMINIDASE-RELATED"/>
    <property type="match status" value="1"/>
</dbReference>
<dbReference type="PANTHER" id="PTHR30480:SF16">
    <property type="entry name" value="GLYCOSIDE HYDROLASE FAMILY 3 DOMAIN PROTEIN"/>
    <property type="match status" value="1"/>
</dbReference>
<keyword evidence="6" id="KW-1185">Reference proteome</keyword>
<dbReference type="OrthoDB" id="9805821at2"/>
<dbReference type="InterPro" id="IPR017853">
    <property type="entry name" value="GH"/>
</dbReference>
<dbReference type="STRING" id="1555112.LIP_2438"/>
<dbReference type="GO" id="GO:0005975">
    <property type="term" value="P:carbohydrate metabolic process"/>
    <property type="evidence" value="ECO:0007669"/>
    <property type="project" value="InterPro"/>
</dbReference>
<dbReference type="KEGG" id="lpil:LIP_2438"/>
<organism evidence="5 6">
    <name type="scientific">Limnochorda pilosa</name>
    <dbReference type="NCBI Taxonomy" id="1555112"/>
    <lineage>
        <taxon>Bacteria</taxon>
        <taxon>Bacillati</taxon>
        <taxon>Bacillota</taxon>
        <taxon>Limnochordia</taxon>
        <taxon>Limnochordales</taxon>
        <taxon>Limnochordaceae</taxon>
        <taxon>Limnochorda</taxon>
    </lineage>
</organism>
<reference evidence="6" key="1">
    <citation type="submission" date="2015-07" db="EMBL/GenBank/DDBJ databases">
        <title>Complete genome sequence and phylogenetic analysis of Limnochorda pilosa.</title>
        <authorList>
            <person name="Watanabe M."/>
            <person name="Kojima H."/>
            <person name="Fukui M."/>
        </authorList>
    </citation>
    <scope>NUCLEOTIDE SEQUENCE [LARGE SCALE GENOMIC DNA]</scope>
    <source>
        <strain evidence="6">HC45</strain>
    </source>
</reference>
<dbReference type="SUPFAM" id="SSF51445">
    <property type="entry name" value="(Trans)glycosidases"/>
    <property type="match status" value="1"/>
</dbReference>
<dbReference type="InterPro" id="IPR036962">
    <property type="entry name" value="Glyco_hydro_3_N_sf"/>
</dbReference>
<keyword evidence="3" id="KW-0326">Glycosidase</keyword>
<dbReference type="InterPro" id="IPR036881">
    <property type="entry name" value="Glyco_hydro_3_C_sf"/>
</dbReference>
<accession>A0A0K2SN84</accession>
<dbReference type="InterPro" id="IPR001764">
    <property type="entry name" value="Glyco_hydro_3_N"/>
</dbReference>
<proteinExistence type="inferred from homology"/>
<evidence type="ECO:0000256" key="2">
    <source>
        <dbReference type="ARBA" id="ARBA00022801"/>
    </source>
</evidence>
<dbReference type="InterPro" id="IPR050226">
    <property type="entry name" value="NagZ_Beta-hexosaminidase"/>
</dbReference>
<evidence type="ECO:0000313" key="5">
    <source>
        <dbReference type="EMBL" id="BAS28279.1"/>
    </source>
</evidence>
<evidence type="ECO:0000256" key="3">
    <source>
        <dbReference type="ARBA" id="ARBA00023295"/>
    </source>
</evidence>
<comment type="similarity">
    <text evidence="1">Belongs to the glycosyl hydrolase 3 family.</text>
</comment>
<dbReference type="GO" id="GO:0009254">
    <property type="term" value="P:peptidoglycan turnover"/>
    <property type="evidence" value="ECO:0007669"/>
    <property type="project" value="TreeGrafter"/>
</dbReference>
<protein>
    <submittedName>
        <fullName evidence="5">Beta-glucosidase</fullName>
    </submittedName>
</protein>
<evidence type="ECO:0000313" key="6">
    <source>
        <dbReference type="Proteomes" id="UP000065807"/>
    </source>
</evidence>
<sequence>MSRVEPDLTRWTVEELVGQVVMVGFPGRTVPAALEEALRAGRMGNVILFTRNIGTPQELAALNGALQGAALASPHRVPLLIAADQEGGSVTRLWHGATRFPGNMALGAAADPDLAYRVGRAMGRELAAVGITLDLAPVLDVNNNPANPVIGVRSFGEDPERVAELGAAWLRGLQSAGVAACAKHFPGHGDTAVDSHLALPVVPHDRVRLEAVELRPFRRAVEAGAFSVMTAHVHFPAVEPEPGRPATLSRRVLQGLLREDLGFQGVLITDCLEMKAIAGGVGTVEGAVQALDAGADLILVSHTWELQQAAVDALRTAVERGRIPRRRVEEAAGRVLALKERIGLLSGGAPVAERLEPHPERVGLAEARSVAEEAGRRAVTVVCGAEHLPLDPALAPRTLVVEVSDAPRGNAEDPVPARASLAEALARRLPGVEARRLAPAEVDGACPELTARAREAAQVVVAVRNAVRSEPQRRLVQELAGAAPNLVGVALLSPYDVPLFPQVKTWVATYSDQPASVEAAAQVLAGWLQATGRPPVRLTAV</sequence>
<dbReference type="Pfam" id="PF00933">
    <property type="entry name" value="Glyco_hydro_3"/>
    <property type="match status" value="1"/>
</dbReference>
<dbReference type="PRINTS" id="PR00133">
    <property type="entry name" value="GLHYDRLASE3"/>
</dbReference>
<dbReference type="Gene3D" id="3.20.20.300">
    <property type="entry name" value="Glycoside hydrolase, family 3, N-terminal domain"/>
    <property type="match status" value="1"/>
</dbReference>
<reference evidence="6" key="2">
    <citation type="journal article" date="2016" name="Int. J. Syst. Evol. Microbiol.">
        <title>Complete genome sequence and cell structure of Limnochorda pilosa, a Gram-negative spore-former within the phylum Firmicutes.</title>
        <authorList>
            <person name="Watanabe M."/>
            <person name="Kojima H."/>
            <person name="Fukui M."/>
        </authorList>
    </citation>
    <scope>NUCLEOTIDE SEQUENCE [LARGE SCALE GENOMIC DNA]</scope>
    <source>
        <strain evidence="6">HC45</strain>
    </source>
</reference>
<dbReference type="EMBL" id="AP014924">
    <property type="protein sequence ID" value="BAS28279.1"/>
    <property type="molecule type" value="Genomic_DNA"/>
</dbReference>